<proteinExistence type="predicted"/>
<sequence>MRQVTATRHLADAIAICCTAYCGSRCRISGRHQPADEHAAASFAPETPNYYNHCDALCTHVYRRQKVPVRATFTAEGAAVIPRGIGLKPHAVDLWR</sequence>
<organism evidence="1 2">
    <name type="scientific">Eumeta variegata</name>
    <name type="common">Bagworm moth</name>
    <name type="synonym">Eumeta japonica</name>
    <dbReference type="NCBI Taxonomy" id="151549"/>
    <lineage>
        <taxon>Eukaryota</taxon>
        <taxon>Metazoa</taxon>
        <taxon>Ecdysozoa</taxon>
        <taxon>Arthropoda</taxon>
        <taxon>Hexapoda</taxon>
        <taxon>Insecta</taxon>
        <taxon>Pterygota</taxon>
        <taxon>Neoptera</taxon>
        <taxon>Endopterygota</taxon>
        <taxon>Lepidoptera</taxon>
        <taxon>Glossata</taxon>
        <taxon>Ditrysia</taxon>
        <taxon>Tineoidea</taxon>
        <taxon>Psychidae</taxon>
        <taxon>Oiketicinae</taxon>
        <taxon>Eumeta</taxon>
    </lineage>
</organism>
<keyword evidence="2" id="KW-1185">Reference proteome</keyword>
<protein>
    <submittedName>
        <fullName evidence="1">Uncharacterized protein</fullName>
    </submittedName>
</protein>
<evidence type="ECO:0000313" key="1">
    <source>
        <dbReference type="EMBL" id="GBP39887.1"/>
    </source>
</evidence>
<comment type="caution">
    <text evidence="1">The sequence shown here is derived from an EMBL/GenBank/DDBJ whole genome shotgun (WGS) entry which is preliminary data.</text>
</comment>
<dbReference type="Proteomes" id="UP000299102">
    <property type="component" value="Unassembled WGS sequence"/>
</dbReference>
<accession>A0A4C1VNF7</accession>
<reference evidence="1 2" key="1">
    <citation type="journal article" date="2019" name="Commun. Biol.">
        <title>The bagworm genome reveals a unique fibroin gene that provides high tensile strength.</title>
        <authorList>
            <person name="Kono N."/>
            <person name="Nakamura H."/>
            <person name="Ohtoshi R."/>
            <person name="Tomita M."/>
            <person name="Numata K."/>
            <person name="Arakawa K."/>
        </authorList>
    </citation>
    <scope>NUCLEOTIDE SEQUENCE [LARGE SCALE GENOMIC DNA]</scope>
</reference>
<gene>
    <name evidence="1" type="ORF">EVAR_29117_1</name>
</gene>
<name>A0A4C1VNF7_EUMVA</name>
<evidence type="ECO:0000313" key="2">
    <source>
        <dbReference type="Proteomes" id="UP000299102"/>
    </source>
</evidence>
<dbReference type="AlphaFoldDB" id="A0A4C1VNF7"/>
<dbReference type="EMBL" id="BGZK01000372">
    <property type="protein sequence ID" value="GBP39887.1"/>
    <property type="molecule type" value="Genomic_DNA"/>
</dbReference>